<dbReference type="PROSITE" id="PS50157">
    <property type="entry name" value="ZINC_FINGER_C2H2_2"/>
    <property type="match status" value="3"/>
</dbReference>
<dbReference type="GO" id="GO:0032259">
    <property type="term" value="P:methylation"/>
    <property type="evidence" value="ECO:0007669"/>
    <property type="project" value="UniProtKB-KW"/>
</dbReference>
<evidence type="ECO:0000256" key="15">
    <source>
        <dbReference type="ARBA" id="ARBA00051751"/>
    </source>
</evidence>
<feature type="region of interest" description="Disordered" evidence="17">
    <location>
        <begin position="2022"/>
        <end position="2062"/>
    </location>
</feature>
<organism evidence="22 23">
    <name type="scientific">Pyrus ussuriensis x Pyrus communis</name>
    <dbReference type="NCBI Taxonomy" id="2448454"/>
    <lineage>
        <taxon>Eukaryota</taxon>
        <taxon>Viridiplantae</taxon>
        <taxon>Streptophyta</taxon>
        <taxon>Embryophyta</taxon>
        <taxon>Tracheophyta</taxon>
        <taxon>Spermatophyta</taxon>
        <taxon>Magnoliopsida</taxon>
        <taxon>eudicotyledons</taxon>
        <taxon>Gunneridae</taxon>
        <taxon>Pentapetalae</taxon>
        <taxon>rosids</taxon>
        <taxon>fabids</taxon>
        <taxon>Rosales</taxon>
        <taxon>Rosaceae</taxon>
        <taxon>Amygdaloideae</taxon>
        <taxon>Maleae</taxon>
        <taxon>Pyrus</taxon>
    </lineage>
</organism>
<accession>A0A5N5G1G4</accession>
<evidence type="ECO:0000256" key="6">
    <source>
        <dbReference type="ARBA" id="ARBA00022833"/>
    </source>
</evidence>
<feature type="domain" description="C2H2-type" evidence="19">
    <location>
        <begin position="1370"/>
        <end position="1399"/>
    </location>
</feature>
<feature type="compositionally biased region" description="Low complexity" evidence="17">
    <location>
        <begin position="1559"/>
        <end position="1570"/>
    </location>
</feature>
<evidence type="ECO:0000259" key="19">
    <source>
        <dbReference type="PROSITE" id="PS50157"/>
    </source>
</evidence>
<dbReference type="SUPFAM" id="SSF90229">
    <property type="entry name" value="CCCH zinc finger"/>
    <property type="match status" value="3"/>
</dbReference>
<dbReference type="GO" id="GO:0010628">
    <property type="term" value="P:positive regulation of gene expression"/>
    <property type="evidence" value="ECO:0007669"/>
    <property type="project" value="UniProtKB-ARBA"/>
</dbReference>
<feature type="region of interest" description="Disordered" evidence="17">
    <location>
        <begin position="1876"/>
        <end position="1944"/>
    </location>
</feature>
<dbReference type="Pfam" id="PF00642">
    <property type="entry name" value="zf-CCCH"/>
    <property type="match status" value="4"/>
</dbReference>
<evidence type="ECO:0000256" key="11">
    <source>
        <dbReference type="ARBA" id="ARBA00023015"/>
    </source>
</evidence>
<feature type="region of interest" description="Disordered" evidence="17">
    <location>
        <begin position="1039"/>
        <end position="1342"/>
    </location>
</feature>
<feature type="region of interest" description="Disordered" evidence="17">
    <location>
        <begin position="1559"/>
        <end position="1592"/>
    </location>
</feature>
<dbReference type="InterPro" id="IPR036236">
    <property type="entry name" value="Znf_C2H2_sf"/>
</dbReference>
<feature type="compositionally biased region" description="Basic and acidic residues" evidence="17">
    <location>
        <begin position="1798"/>
        <end position="1829"/>
    </location>
</feature>
<feature type="compositionally biased region" description="Basic and acidic residues" evidence="17">
    <location>
        <begin position="1097"/>
        <end position="1110"/>
    </location>
</feature>
<dbReference type="Gene3D" id="3.30.160.60">
    <property type="entry name" value="Classic Zinc Finger"/>
    <property type="match status" value="3"/>
</dbReference>
<evidence type="ECO:0000256" key="8">
    <source>
        <dbReference type="ARBA" id="ARBA00022964"/>
    </source>
</evidence>
<feature type="domain" description="C3H1-type" evidence="18">
    <location>
        <begin position="1531"/>
        <end position="1559"/>
    </location>
</feature>
<keyword evidence="8" id="KW-0223">Dioxygenase</keyword>
<comment type="catalytic activity">
    <reaction evidence="15">
        <text>N(6),N(6),N(6)-trimethyl-L-lysyl(27)-[histone H3] + 2-oxoglutarate + O2 = N(6),N(6)-dimethyl-L-lysyl(27)-[histone H3] + formaldehyde + succinate + CO2</text>
        <dbReference type="Rhea" id="RHEA:60228"/>
        <dbReference type="Rhea" id="RHEA-COMP:15535"/>
        <dbReference type="Rhea" id="RHEA-COMP:15539"/>
        <dbReference type="ChEBI" id="CHEBI:15379"/>
        <dbReference type="ChEBI" id="CHEBI:16526"/>
        <dbReference type="ChEBI" id="CHEBI:16810"/>
        <dbReference type="ChEBI" id="CHEBI:16842"/>
        <dbReference type="ChEBI" id="CHEBI:30031"/>
        <dbReference type="ChEBI" id="CHEBI:61961"/>
        <dbReference type="ChEBI" id="CHEBI:61976"/>
    </reaction>
    <physiologicalReaction direction="left-to-right" evidence="15">
        <dbReference type="Rhea" id="RHEA:60229"/>
    </physiologicalReaction>
</comment>
<feature type="compositionally biased region" description="Basic residues" evidence="17">
    <location>
        <begin position="1181"/>
        <end position="1193"/>
    </location>
</feature>
<evidence type="ECO:0000256" key="7">
    <source>
        <dbReference type="ARBA" id="ARBA00022853"/>
    </source>
</evidence>
<name>A0A5N5G1G4_9ROSA</name>
<protein>
    <submittedName>
        <fullName evidence="22">Lysine-specific demethylase REF6-like</fullName>
    </submittedName>
</protein>
<keyword evidence="3 16" id="KW-0479">Metal-binding</keyword>
<dbReference type="GO" id="GO:0048580">
    <property type="term" value="P:regulation of post-embryonic development"/>
    <property type="evidence" value="ECO:0007669"/>
    <property type="project" value="UniProtKB-ARBA"/>
</dbReference>
<evidence type="ECO:0000256" key="2">
    <source>
        <dbReference type="ARBA" id="ARBA00009711"/>
    </source>
</evidence>
<dbReference type="GO" id="GO:0009826">
    <property type="term" value="P:unidimensional cell growth"/>
    <property type="evidence" value="ECO:0007669"/>
    <property type="project" value="UniProtKB-ARBA"/>
</dbReference>
<feature type="region of interest" description="Disordered" evidence="17">
    <location>
        <begin position="1798"/>
        <end position="1863"/>
    </location>
</feature>
<feature type="compositionally biased region" description="Basic residues" evidence="17">
    <location>
        <begin position="1122"/>
        <end position="1131"/>
    </location>
</feature>
<dbReference type="GO" id="GO:0005634">
    <property type="term" value="C:nucleus"/>
    <property type="evidence" value="ECO:0007669"/>
    <property type="project" value="UniProtKB-SubCell"/>
</dbReference>
<dbReference type="GO" id="GO:0008168">
    <property type="term" value="F:methyltransferase activity"/>
    <property type="evidence" value="ECO:0007669"/>
    <property type="project" value="UniProtKB-KW"/>
</dbReference>
<keyword evidence="12" id="KW-0804">Transcription</keyword>
<evidence type="ECO:0000256" key="1">
    <source>
        <dbReference type="ARBA" id="ARBA00004123"/>
    </source>
</evidence>
<comment type="catalytic activity">
    <reaction evidence="14">
        <text>N(6),N(6)-dimethyl-L-lysyl(27)-[histone H3] + 2-oxoglutarate + O2 = N(6)-methyl-L-lysyl(27)-[histone H3] + formaldehyde + succinate + CO2</text>
        <dbReference type="Rhea" id="RHEA:60232"/>
        <dbReference type="Rhea" id="RHEA-COMP:15539"/>
        <dbReference type="Rhea" id="RHEA-COMP:15544"/>
        <dbReference type="ChEBI" id="CHEBI:15379"/>
        <dbReference type="ChEBI" id="CHEBI:16526"/>
        <dbReference type="ChEBI" id="CHEBI:16810"/>
        <dbReference type="ChEBI" id="CHEBI:16842"/>
        <dbReference type="ChEBI" id="CHEBI:30031"/>
        <dbReference type="ChEBI" id="CHEBI:61929"/>
        <dbReference type="ChEBI" id="CHEBI:61976"/>
    </reaction>
    <physiologicalReaction direction="left-to-right" evidence="14">
        <dbReference type="Rhea" id="RHEA:60233"/>
    </physiologicalReaction>
</comment>
<evidence type="ECO:0000313" key="22">
    <source>
        <dbReference type="EMBL" id="KAB2609216.1"/>
    </source>
</evidence>
<dbReference type="InterPro" id="IPR003349">
    <property type="entry name" value="JmjN"/>
</dbReference>
<keyword evidence="23" id="KW-1185">Reference proteome</keyword>
<feature type="compositionally biased region" description="Basic and acidic residues" evidence="17">
    <location>
        <begin position="2022"/>
        <end position="2049"/>
    </location>
</feature>
<dbReference type="Gene3D" id="2.30.30.1190">
    <property type="match status" value="2"/>
</dbReference>
<dbReference type="GO" id="GO:0000785">
    <property type="term" value="C:chromatin"/>
    <property type="evidence" value="ECO:0007669"/>
    <property type="project" value="TreeGrafter"/>
</dbReference>
<keyword evidence="22" id="KW-0808">Transferase</keyword>
<evidence type="ECO:0000256" key="12">
    <source>
        <dbReference type="ARBA" id="ARBA00023163"/>
    </source>
</evidence>
<dbReference type="GO" id="GO:0040029">
    <property type="term" value="P:epigenetic regulation of gene expression"/>
    <property type="evidence" value="ECO:0007669"/>
    <property type="project" value="UniProtKB-ARBA"/>
</dbReference>
<comment type="similarity">
    <text evidence="2">Belongs to the JHDM3 histone demethylase family.</text>
</comment>
<feature type="compositionally biased region" description="Basic and acidic residues" evidence="17">
    <location>
        <begin position="1901"/>
        <end position="1935"/>
    </location>
</feature>
<keyword evidence="9" id="KW-0560">Oxidoreductase</keyword>
<dbReference type="Gene3D" id="2.60.120.650">
    <property type="entry name" value="Cupin"/>
    <property type="match status" value="1"/>
</dbReference>
<dbReference type="Gene3D" id="4.10.1000.10">
    <property type="entry name" value="Zinc finger, CCCH-type"/>
    <property type="match status" value="2"/>
</dbReference>
<keyword evidence="10" id="KW-0408">Iron</keyword>
<dbReference type="GO" id="GO:0009741">
    <property type="term" value="P:response to brassinosteroid"/>
    <property type="evidence" value="ECO:0007669"/>
    <property type="project" value="UniProtKB-ARBA"/>
</dbReference>
<evidence type="ECO:0000256" key="10">
    <source>
        <dbReference type="ARBA" id="ARBA00023004"/>
    </source>
</evidence>
<feature type="compositionally biased region" description="Low complexity" evidence="17">
    <location>
        <begin position="1252"/>
        <end position="1266"/>
    </location>
</feature>
<dbReference type="GO" id="GO:0071558">
    <property type="term" value="F:histone H3K27me2/H3K27me3 demethylase activity"/>
    <property type="evidence" value="ECO:0007669"/>
    <property type="project" value="UniProtKB-ARBA"/>
</dbReference>
<evidence type="ECO:0000313" key="23">
    <source>
        <dbReference type="Proteomes" id="UP000327157"/>
    </source>
</evidence>
<dbReference type="Proteomes" id="UP000327157">
    <property type="component" value="Chromosome 14"/>
</dbReference>
<reference evidence="23" key="2">
    <citation type="submission" date="2019-10" db="EMBL/GenBank/DDBJ databases">
        <title>A de novo genome assembly of a pear dwarfing rootstock.</title>
        <authorList>
            <person name="Wang F."/>
            <person name="Wang J."/>
            <person name="Li S."/>
            <person name="Zhang Y."/>
            <person name="Fang M."/>
            <person name="Ma L."/>
            <person name="Zhao Y."/>
            <person name="Jiang S."/>
        </authorList>
    </citation>
    <scope>NUCLEOTIDE SEQUENCE [LARGE SCALE GENOMIC DNA]</scope>
</reference>
<feature type="domain" description="C2H2-type" evidence="19">
    <location>
        <begin position="1430"/>
        <end position="1461"/>
    </location>
</feature>
<feature type="zinc finger region" description="C3H1-type" evidence="16">
    <location>
        <begin position="1485"/>
        <end position="1513"/>
    </location>
</feature>
<feature type="compositionally biased region" description="Basic residues" evidence="17">
    <location>
        <begin position="1884"/>
        <end position="1900"/>
    </location>
</feature>
<dbReference type="SMART" id="SM00558">
    <property type="entry name" value="JmjC"/>
    <property type="match status" value="1"/>
</dbReference>
<dbReference type="Pfam" id="PF02373">
    <property type="entry name" value="JmjC"/>
    <property type="match status" value="1"/>
</dbReference>
<keyword evidence="7" id="KW-0156">Chromatin regulator</keyword>
<feature type="zinc finger region" description="C3H1-type" evidence="16">
    <location>
        <begin position="1531"/>
        <end position="1559"/>
    </location>
</feature>
<dbReference type="InterPro" id="IPR036855">
    <property type="entry name" value="Znf_CCCH_sf"/>
</dbReference>
<feature type="region of interest" description="Disordered" evidence="17">
    <location>
        <begin position="1452"/>
        <end position="1484"/>
    </location>
</feature>
<feature type="domain" description="C2H2-type" evidence="19">
    <location>
        <begin position="1400"/>
        <end position="1429"/>
    </location>
</feature>
<feature type="domain" description="C3H1-type" evidence="18">
    <location>
        <begin position="1485"/>
        <end position="1513"/>
    </location>
</feature>
<dbReference type="InterPro" id="IPR003347">
    <property type="entry name" value="JmjC_dom"/>
</dbReference>
<evidence type="ECO:0000256" key="16">
    <source>
        <dbReference type="PROSITE-ProRule" id="PRU00723"/>
    </source>
</evidence>
<feature type="compositionally biased region" description="Basic residues" evidence="17">
    <location>
        <begin position="1214"/>
        <end position="1223"/>
    </location>
</feature>
<evidence type="ECO:0000259" key="20">
    <source>
        <dbReference type="PROSITE" id="PS51183"/>
    </source>
</evidence>
<keyword evidence="22" id="KW-0489">Methyltransferase</keyword>
<evidence type="ECO:0000256" key="4">
    <source>
        <dbReference type="ARBA" id="ARBA00022737"/>
    </source>
</evidence>
<dbReference type="GO" id="GO:0034647">
    <property type="term" value="F:histone H3K4me/H3K4me2/H3K4me3 demethylase activity"/>
    <property type="evidence" value="ECO:0007669"/>
    <property type="project" value="TreeGrafter"/>
</dbReference>
<keyword evidence="6 16" id="KW-0862">Zinc</keyword>
<dbReference type="SMART" id="SM00545">
    <property type="entry name" value="JmjN"/>
    <property type="match status" value="1"/>
</dbReference>
<feature type="compositionally biased region" description="Acidic residues" evidence="17">
    <location>
        <begin position="1076"/>
        <end position="1089"/>
    </location>
</feature>
<feature type="compositionally biased region" description="Polar residues" evidence="17">
    <location>
        <begin position="1271"/>
        <end position="1281"/>
    </location>
</feature>
<feature type="domain" description="C3H1-type" evidence="18">
    <location>
        <begin position="2092"/>
        <end position="2120"/>
    </location>
</feature>
<feature type="compositionally biased region" description="Basic and acidic residues" evidence="17">
    <location>
        <begin position="1224"/>
        <end position="1238"/>
    </location>
</feature>
<sequence>MAASSGLIAEANPEVFPWLKTLPVAPEYHPTWAEFQDPIAYIFKIEKEASQYGICKIVPPVPPSTKKTTIGNLNRSLAARAGVSGSSCPKSEPTFTTRQQQIGFCPRRPRPVHRPVWQSGEQYTFQEFEVKAKSFEKSYLRKCSKKGGLSPLEIETLYWKATVDKPFSVEYANDMPGSAFMPVGARKSSSTSRDAGDNVTLGETAWNMRGVSRSKGSLLRFMKEEIPGVTSPMVYIAMLFSWFAWHVEDHDLHSLNYLHMGAGKTWYGVPKDAAVAFEEVVRVQGYAGEINPLVTFSTLGEKTTVMSPEVFVSSGIPCCRLVQNAGEFVVTFPRAYHTGFSHGFNCAEAANIATPEWLRVAKDAAIRRASINYPPMVSHFQLLYDLALALCSRMPSRISSEPRSSRLKDKRKCEGDIVVKELFVQDVIQNNDLLNVLGKGSPIVLLPQSSSDLSVCSKLRAGSQSRVNPGFSQGSHSLREEMKSSGSVSDGLMIDRQQVKGFYSVRGKLASPSESNTLPSLSGSNNVRGLNSKRSNLNCERESNVKGEGLSDQRLFSCVTCGILSFACVAIIQPTEEAARYLMSADCSFFNDWVVGSGLASEVFPVATGDPITSKNAPCTGLEEYNAPAGLYDVLVQSGDCQIQVVDQGNEMVSNTEMPRETSALGLVALNYGNSSDSEEDQVEPDVPVCSDEPNMTNCSLESRYRDQSASPPWRNPYAGTSGVHSPSSQGSGCENELRLQTFDHYATDGRKIANFKDSSLQNFDCSADFKTNNSASTATGFGKAIVPIQKKSMSFHPGCDEDSSRMHVFCLEHAVEVEQQLRSIGGVHILLLCHPDYPRIEDEAKSMAEELGISYLWNDMAFMNSAKEDETRIQLALDSEEAIAGNGDWAVKLGINLFYSASLSRSHLYSKQMPYNSVIYKAFGRSSPASSPTRIDGYGRRGGKPKKVVAGKWCGKVWMSNQVHSFLVKRDPEEEVEVAEDEEERTFRAWAMPDEDHEVKSEITRKTEKTVKKYARKRKMTADTRTTKKARCFDKEDAVSDYSVDDNSTQQQRRSKQAKHTESGRTKKPKHVETEDAVSDDSMQDDDSLQQSGRFLHSEQVKSIERSDVSDDSMGVESHQQHKRTAKSKQFKPVETDVVSDDSFEGSSHQPQRVLRSKTTKCTGRENLISEDVHGFGSHQQRRSISRSKQARARFIEREDTALDETREDNFQQHKRILRNKQTKPETRGKMRQETPRQVKQGTAPLVKQGTRTPRNQQTPQQTKKQTPRLRNNQSEQNSFDLYAEEETEGGPSTRLRKRAPKPSKVPGTKPKEQQQTARKKAKNASAGKAQGGRNETKLKEEDAEFECDFEGCTMSFASKHDLSLHKRNICPVKGCGKKFFSHKYLVQHRRVHTDDRPLRCPWKGCKMTFKWAWARTEHIRVHTGARPYVCAEPGCAQTFRFVSDFSRHKRKTGHSVKKREKGRARVSPVPKERVKDKDESAENPSQTECKYYLRSGGCKYGENCRYSHSREKPSVAPVLELNFLGLPIRPGERECPYYMRNGSCKYASNCRFNHPDPTTTGGSNPPSGYGNGGRASLQGASQSTVAPWSAPRPLNEAPVYSTLMIPPPQVVSSQNSEWNGYQATAYVPERSMPARPPYMMNNSKSEFSVGVEVPLNPTSGPSPAPSDLDHEILDWIRTLDPAVLNRIRNPDPALLHEIQQFNPAVEIRNFDPSIVDRIRNLDPAFPSDFSESVDVPQNPPSVPSPEPSVVEILDWIGTLGPAVLDEIQQFDPAFLDEDRSFDPSIVDGIRKLSLKEKEKKAKEEEKGRETEREKENERERESEKSESSSDGGGGNENGGEVEEEVVEESSRRNQYPLRPEAKDCSYYLKTGNCKFGSNCKFNHPRIRKNKQVSKGKAKKREELEREQDQTESKVSKDKAKQREELEKKQDQTESKYYISPGRRIGVPSVAPALELNFSDLPIRLVSKDKAKQREELEGKQEQTESKYYISPGRRIGVPSVAPALELNFLDLPIRPVSKDKAKQREELEGKQEQTESKVSKDKAKQREELEELEEKQDQTESKYYISPGRRIGVPSVTAALEFNFLGLPIRPGEKDCSYYMQTATCKYETNCKFNHPDPTAAGVSRPQSAYGNGRAASLQGLPNSQGINSETTEWNGYQAPAYLPHRSMPAPPPSVHRSMPAPASPPYVMNNSVTETNYCGQHAQQTQAEEFPERPGQPVCFYFTQTGDCVDKSNCQYHHPKNQTAATPSCALSDRGLPLRPGQNICTEYSRFGVCSSAPTCRFDHPSLSDSVL</sequence>
<feature type="domain" description="C3H1-type" evidence="18">
    <location>
        <begin position="1860"/>
        <end position="1888"/>
    </location>
</feature>
<feature type="compositionally biased region" description="Basic residues" evidence="17">
    <location>
        <begin position="1452"/>
        <end position="1466"/>
    </location>
</feature>
<dbReference type="PANTHER" id="PTHR10694">
    <property type="entry name" value="LYSINE-SPECIFIC DEMETHYLASE"/>
    <property type="match status" value="1"/>
</dbReference>
<keyword evidence="13" id="KW-0539">Nucleus</keyword>
<dbReference type="PROSITE" id="PS00028">
    <property type="entry name" value="ZINC_FINGER_C2H2_1"/>
    <property type="match status" value="3"/>
</dbReference>
<dbReference type="EMBL" id="SMOL01000553">
    <property type="protein sequence ID" value="KAB2609216.1"/>
    <property type="molecule type" value="Genomic_DNA"/>
</dbReference>
<dbReference type="InterPro" id="IPR000571">
    <property type="entry name" value="Znf_CCCH"/>
</dbReference>
<dbReference type="GO" id="GO:0008270">
    <property type="term" value="F:zinc ion binding"/>
    <property type="evidence" value="ECO:0007669"/>
    <property type="project" value="UniProtKB-KW"/>
</dbReference>
<evidence type="ECO:0000259" key="18">
    <source>
        <dbReference type="PROSITE" id="PS50103"/>
    </source>
</evidence>
<dbReference type="SUPFAM" id="SSF51197">
    <property type="entry name" value="Clavaminate synthase-like"/>
    <property type="match status" value="1"/>
</dbReference>
<comment type="subcellular location">
    <subcellularLocation>
        <location evidence="1">Nucleus</location>
    </subcellularLocation>
</comment>
<feature type="zinc finger region" description="C3H1-type" evidence="16">
    <location>
        <begin position="2092"/>
        <end position="2120"/>
    </location>
</feature>
<evidence type="ECO:0000259" key="21">
    <source>
        <dbReference type="PROSITE" id="PS51184"/>
    </source>
</evidence>
<feature type="region of interest" description="Disordered" evidence="17">
    <location>
        <begin position="465"/>
        <end position="490"/>
    </location>
</feature>
<evidence type="ECO:0000256" key="9">
    <source>
        <dbReference type="ARBA" id="ARBA00023002"/>
    </source>
</evidence>
<reference evidence="22 23" key="1">
    <citation type="submission" date="2019-09" db="EMBL/GenBank/DDBJ databases">
        <authorList>
            <person name="Ou C."/>
        </authorList>
    </citation>
    <scope>NUCLEOTIDE SEQUENCE [LARGE SCALE GENOMIC DNA]</scope>
    <source>
        <strain evidence="22">S2</strain>
        <tissue evidence="22">Leaf</tissue>
    </source>
</reference>
<feature type="compositionally biased region" description="Polar residues" evidence="17">
    <location>
        <begin position="465"/>
        <end position="476"/>
    </location>
</feature>
<dbReference type="SMART" id="SM00356">
    <property type="entry name" value="ZnF_C3H1"/>
    <property type="match status" value="6"/>
</dbReference>
<evidence type="ECO:0000256" key="3">
    <source>
        <dbReference type="ARBA" id="ARBA00022723"/>
    </source>
</evidence>
<keyword evidence="5 16" id="KW-0863">Zinc-finger</keyword>
<feature type="domain" description="JmjC" evidence="21">
    <location>
        <begin position="203"/>
        <end position="369"/>
    </location>
</feature>
<dbReference type="GO" id="GO:2000028">
    <property type="term" value="P:regulation of photoperiodism, flowering"/>
    <property type="evidence" value="ECO:0007669"/>
    <property type="project" value="UniProtKB-ARBA"/>
</dbReference>
<dbReference type="FunFam" id="2.60.120.650:FF:000023">
    <property type="entry name" value="Probable lysine-specific demethylase ELF6"/>
    <property type="match status" value="1"/>
</dbReference>
<keyword evidence="11" id="KW-0805">Transcription regulation</keyword>
<reference evidence="22 23" key="3">
    <citation type="submission" date="2019-11" db="EMBL/GenBank/DDBJ databases">
        <title>A de novo genome assembly of a pear dwarfing rootstock.</title>
        <authorList>
            <person name="Wang F."/>
            <person name="Wang J."/>
            <person name="Li S."/>
            <person name="Zhang Y."/>
            <person name="Fang M."/>
            <person name="Ma L."/>
            <person name="Zhao Y."/>
            <person name="Jiang S."/>
        </authorList>
    </citation>
    <scope>NUCLEOTIDE SEQUENCE [LARGE SCALE GENOMIC DNA]</scope>
    <source>
        <strain evidence="22">S2</strain>
        <tissue evidence="22">Leaf</tissue>
    </source>
</reference>
<dbReference type="FunFam" id="3.30.160.60:FF:000747">
    <property type="entry name" value="Probable lysine-specific demethylase ELF6"/>
    <property type="match status" value="1"/>
</dbReference>
<evidence type="ECO:0000256" key="14">
    <source>
        <dbReference type="ARBA" id="ARBA00050682"/>
    </source>
</evidence>
<comment type="caution">
    <text evidence="22">The sequence shown here is derived from an EMBL/GenBank/DDBJ whole genome shotgun (WGS) entry which is preliminary data.</text>
</comment>
<gene>
    <name evidence="22" type="ORF">D8674_012384</name>
</gene>
<dbReference type="PROSITE" id="PS50103">
    <property type="entry name" value="ZF_C3H1"/>
    <property type="match status" value="6"/>
</dbReference>
<dbReference type="Pfam" id="PF02375">
    <property type="entry name" value="JmjN"/>
    <property type="match status" value="1"/>
</dbReference>
<dbReference type="SUPFAM" id="SSF57667">
    <property type="entry name" value="beta-beta-alpha zinc fingers"/>
    <property type="match status" value="2"/>
</dbReference>
<feature type="compositionally biased region" description="Basic and acidic residues" evidence="17">
    <location>
        <begin position="1195"/>
        <end position="1213"/>
    </location>
</feature>
<evidence type="ECO:0000256" key="17">
    <source>
        <dbReference type="SAM" id="MobiDB-lite"/>
    </source>
</evidence>
<feature type="domain" description="C3H1-type" evidence="18">
    <location>
        <begin position="2262"/>
        <end position="2290"/>
    </location>
</feature>
<feature type="zinc finger region" description="C3H1-type" evidence="16">
    <location>
        <begin position="2262"/>
        <end position="2290"/>
    </location>
</feature>
<feature type="domain" description="JmjN" evidence="20">
    <location>
        <begin position="25"/>
        <end position="66"/>
    </location>
</feature>
<dbReference type="OrthoDB" id="9547406at2759"/>
<dbReference type="PANTHER" id="PTHR10694:SF38">
    <property type="entry name" value="LYSINE-SPECIFIC DEMETHYLASE REF6"/>
    <property type="match status" value="1"/>
</dbReference>
<dbReference type="InterPro" id="IPR013087">
    <property type="entry name" value="Znf_C2H2_type"/>
</dbReference>
<feature type="zinc finger region" description="C3H1-type" evidence="16">
    <location>
        <begin position="2216"/>
        <end position="2244"/>
    </location>
</feature>
<feature type="compositionally biased region" description="Polar residues" evidence="17">
    <location>
        <begin position="723"/>
        <end position="733"/>
    </location>
</feature>
<evidence type="ECO:0000256" key="13">
    <source>
        <dbReference type="ARBA" id="ARBA00023242"/>
    </source>
</evidence>
<dbReference type="SMART" id="SM00355">
    <property type="entry name" value="ZnF_C2H2"/>
    <property type="match status" value="4"/>
</dbReference>
<feature type="compositionally biased region" description="Basic and acidic residues" evidence="17">
    <location>
        <begin position="1472"/>
        <end position="1482"/>
    </location>
</feature>
<keyword evidence="4" id="KW-0677">Repeat</keyword>
<feature type="zinc finger region" description="C3H1-type" evidence="16">
    <location>
        <begin position="1860"/>
        <end position="1888"/>
    </location>
</feature>
<evidence type="ECO:0000256" key="5">
    <source>
        <dbReference type="ARBA" id="ARBA00022771"/>
    </source>
</evidence>
<feature type="region of interest" description="Disordered" evidence="17">
    <location>
        <begin position="674"/>
        <end position="735"/>
    </location>
</feature>
<proteinExistence type="inferred from homology"/>
<dbReference type="PROSITE" id="PS51184">
    <property type="entry name" value="JMJC"/>
    <property type="match status" value="1"/>
</dbReference>
<dbReference type="PROSITE" id="PS51183">
    <property type="entry name" value="JMJN"/>
    <property type="match status" value="1"/>
</dbReference>
<feature type="domain" description="C3H1-type" evidence="18">
    <location>
        <begin position="2216"/>
        <end position="2244"/>
    </location>
</feature>